<dbReference type="GO" id="GO:0000166">
    <property type="term" value="F:nucleotide binding"/>
    <property type="evidence" value="ECO:0007669"/>
    <property type="project" value="InterPro"/>
</dbReference>
<dbReference type="AlphaFoldDB" id="A0A397GS57"/>
<dbReference type="GO" id="GO:0008171">
    <property type="term" value="F:O-methyltransferase activity"/>
    <property type="evidence" value="ECO:0007669"/>
    <property type="project" value="InterPro"/>
</dbReference>
<dbReference type="Gene3D" id="3.30.360.10">
    <property type="entry name" value="Dihydrodipicolinate Reductase, domain 2"/>
    <property type="match status" value="1"/>
</dbReference>
<evidence type="ECO:0000256" key="3">
    <source>
        <dbReference type="ARBA" id="ARBA00022679"/>
    </source>
</evidence>
<dbReference type="GeneID" id="38128610"/>
<keyword evidence="3" id="KW-0808">Transferase</keyword>
<evidence type="ECO:0000256" key="7">
    <source>
        <dbReference type="SAM" id="MobiDB-lite"/>
    </source>
</evidence>
<sequence length="691" mass="76894">MADQTQRHPRPGEHESGKEIKLLHFIYEQPDIDEIRGNPQRVLDLIHKFEEKYRFMNVGAAKGKVVTDLIAELKPHTMIELGGYVGYSAILFGDAVRRAGGKRYFSLELNPEYAAIANMLIELAGLRDFVRIIIGRSDKSLHKLFTSGEVKQIELMFIDHYKPAYTTDLMLCEQLGMIVPNVSVLAADNVLRPGNPPYLEYVRSTVEQKREAAKKGPIKSYNKEGMPQRTVQSFLGEDDKPSFEVLGNPNLVYKSTLHQPEGLQDAIEVSRMGWKTSSSAGGQKSETGQSRLLDGAPPDPEVAPREDLPPHPLLFYDDSGGEFSTACKTIIMASKTWNVGIVGYGFSAKIFHIPFVTEVPQLKLYAIVQRTPKPGNDAEKDHPGIKSYRTTEDMVKDAAVDVVIITTAPDSHYALAKLALENGKHVVCEKPFTPTSQEADELVTLAQQQNKMLAVYQNRRWDADFVTLTKLVKNGSLGRVVEFETHFDRHRPEEPAADVSKWKNKVIPGGSAIYDLGSHLLDQAVHLMGMPDRITGFVGSQRAVNTSGFEDSFTVLLHYKNGLLVTAKAAVVSPEEKQLRYWVRGEKGSFKKFYLDIQEDQLKAGMRPSDNGYAREPSDRYGTLTTLQDGKPVAEIVPTVEPPTYTEYYRKLARALAGEDDLPASGAEAAKVIRLIELAKESSKLGKTMDV</sequence>
<dbReference type="InterPro" id="IPR029063">
    <property type="entry name" value="SAM-dependent_MTases_sf"/>
</dbReference>
<dbReference type="RefSeq" id="XP_026613754.1">
    <property type="nucleotide sequence ID" value="XM_026760255.1"/>
</dbReference>
<evidence type="ECO:0000259" key="9">
    <source>
        <dbReference type="Pfam" id="PF02894"/>
    </source>
</evidence>
<dbReference type="STRING" id="41047.A0A397GS57"/>
<comment type="similarity">
    <text evidence="1">Belongs to the Gfo/Idh/MocA family.</text>
</comment>
<evidence type="ECO:0000256" key="2">
    <source>
        <dbReference type="ARBA" id="ARBA00022603"/>
    </source>
</evidence>
<dbReference type="PANTHER" id="PTHR43708:SF5">
    <property type="entry name" value="CONSERVED EXPRESSED OXIDOREDUCTASE (EUROFUNG)-RELATED"/>
    <property type="match status" value="1"/>
</dbReference>
<keyword evidence="5" id="KW-0560">Oxidoreductase</keyword>
<keyword evidence="4" id="KW-0949">S-adenosyl-L-methionine</keyword>
<comment type="caution">
    <text evidence="10">The sequence shown here is derived from an EMBL/GenBank/DDBJ whole genome shotgun (WGS) entry which is preliminary data.</text>
</comment>
<dbReference type="Gene3D" id="3.40.50.150">
    <property type="entry name" value="Vaccinia Virus protein VP39"/>
    <property type="match status" value="1"/>
</dbReference>
<dbReference type="Pfam" id="PF01408">
    <property type="entry name" value="GFO_IDH_MocA"/>
    <property type="match status" value="1"/>
</dbReference>
<feature type="domain" description="Gfo/Idh/MocA-like oxidoreductase N-terminal" evidence="8">
    <location>
        <begin position="338"/>
        <end position="456"/>
    </location>
</feature>
<reference evidence="10" key="1">
    <citation type="submission" date="2018-08" db="EMBL/GenBank/DDBJ databases">
        <title>Draft genome sequence of azole-resistant Aspergillus thermomutatus (Neosartorya pseudofischeri) strain HMR AF 39, isolated from a human nasal aspirate.</title>
        <authorList>
            <person name="Parent-Michaud M."/>
            <person name="Dufresne P.J."/>
            <person name="Fournier E."/>
            <person name="Martineau C."/>
            <person name="Moreira S."/>
            <person name="Perkins V."/>
            <person name="De Repentigny L."/>
            <person name="Dufresne S.F."/>
        </authorList>
    </citation>
    <scope>NUCLEOTIDE SEQUENCE [LARGE SCALE GENOMIC DNA]</scope>
    <source>
        <strain evidence="10">HMR AF 39</strain>
    </source>
</reference>
<dbReference type="SUPFAM" id="SSF53335">
    <property type="entry name" value="S-adenosyl-L-methionine-dependent methyltransferases"/>
    <property type="match status" value="1"/>
</dbReference>
<proteinExistence type="inferred from homology"/>
<feature type="domain" description="Gfo/Idh/MocA-like oxidoreductase C-terminal" evidence="9">
    <location>
        <begin position="470"/>
        <end position="690"/>
    </location>
</feature>
<evidence type="ECO:0008006" key="12">
    <source>
        <dbReference type="Google" id="ProtNLM"/>
    </source>
</evidence>
<organism evidence="10 11">
    <name type="scientific">Aspergillus thermomutatus</name>
    <name type="common">Neosartorya pseudofischeri</name>
    <dbReference type="NCBI Taxonomy" id="41047"/>
    <lineage>
        <taxon>Eukaryota</taxon>
        <taxon>Fungi</taxon>
        <taxon>Dikarya</taxon>
        <taxon>Ascomycota</taxon>
        <taxon>Pezizomycotina</taxon>
        <taxon>Eurotiomycetes</taxon>
        <taxon>Eurotiomycetidae</taxon>
        <taxon>Eurotiales</taxon>
        <taxon>Aspergillaceae</taxon>
        <taxon>Aspergillus</taxon>
        <taxon>Aspergillus subgen. Fumigati</taxon>
    </lineage>
</organism>
<keyword evidence="11" id="KW-1185">Reference proteome</keyword>
<dbReference type="GO" id="GO:0032259">
    <property type="term" value="P:methylation"/>
    <property type="evidence" value="ECO:0007669"/>
    <property type="project" value="UniProtKB-KW"/>
</dbReference>
<dbReference type="EMBL" id="NKHU02000119">
    <property type="protein sequence ID" value="RHZ53842.1"/>
    <property type="molecule type" value="Genomic_DNA"/>
</dbReference>
<dbReference type="InterPro" id="IPR002935">
    <property type="entry name" value="SAM_O-MeTrfase"/>
</dbReference>
<evidence type="ECO:0000259" key="8">
    <source>
        <dbReference type="Pfam" id="PF01408"/>
    </source>
</evidence>
<name>A0A397GS57_ASPTH</name>
<dbReference type="Proteomes" id="UP000215305">
    <property type="component" value="Unassembled WGS sequence"/>
</dbReference>
<dbReference type="InterPro" id="IPR036291">
    <property type="entry name" value="NAD(P)-bd_dom_sf"/>
</dbReference>
<evidence type="ECO:0000256" key="6">
    <source>
        <dbReference type="ARBA" id="ARBA00023453"/>
    </source>
</evidence>
<dbReference type="GO" id="GO:0016491">
    <property type="term" value="F:oxidoreductase activity"/>
    <property type="evidence" value="ECO:0007669"/>
    <property type="project" value="UniProtKB-KW"/>
</dbReference>
<dbReference type="PANTHER" id="PTHR43708">
    <property type="entry name" value="CONSERVED EXPRESSED OXIDOREDUCTASE (EUROFUNG)"/>
    <property type="match status" value="1"/>
</dbReference>
<evidence type="ECO:0000256" key="5">
    <source>
        <dbReference type="ARBA" id="ARBA00023002"/>
    </source>
</evidence>
<evidence type="ECO:0000313" key="11">
    <source>
        <dbReference type="Proteomes" id="UP000215305"/>
    </source>
</evidence>
<dbReference type="InterPro" id="IPR000683">
    <property type="entry name" value="Gfo/Idh/MocA-like_OxRdtase_N"/>
</dbReference>
<dbReference type="InterPro" id="IPR004104">
    <property type="entry name" value="Gfo/Idh/MocA-like_OxRdtase_C"/>
</dbReference>
<dbReference type="PROSITE" id="PS51682">
    <property type="entry name" value="SAM_OMT_I"/>
    <property type="match status" value="1"/>
</dbReference>
<dbReference type="VEuPathDB" id="FungiDB:CDV56_106636"/>
<dbReference type="OrthoDB" id="2129491at2759"/>
<keyword evidence="2" id="KW-0489">Methyltransferase</keyword>
<evidence type="ECO:0000313" key="10">
    <source>
        <dbReference type="EMBL" id="RHZ53842.1"/>
    </source>
</evidence>
<accession>A0A397GS57</accession>
<feature type="compositionally biased region" description="Polar residues" evidence="7">
    <location>
        <begin position="275"/>
        <end position="290"/>
    </location>
</feature>
<gene>
    <name evidence="10" type="ORF">CDV56_106636</name>
</gene>
<dbReference type="Pfam" id="PF01596">
    <property type="entry name" value="Methyltransf_3"/>
    <property type="match status" value="1"/>
</dbReference>
<dbReference type="SUPFAM" id="SSF51735">
    <property type="entry name" value="NAD(P)-binding Rossmann-fold domains"/>
    <property type="match status" value="1"/>
</dbReference>
<protein>
    <recommendedName>
        <fullName evidence="12">Gfo/Idh/MocA-like oxidoreductase N-terminal domain-containing protein</fullName>
    </recommendedName>
</protein>
<feature type="region of interest" description="Disordered" evidence="7">
    <location>
        <begin position="274"/>
        <end position="308"/>
    </location>
</feature>
<evidence type="ECO:0000256" key="4">
    <source>
        <dbReference type="ARBA" id="ARBA00022691"/>
    </source>
</evidence>
<comment type="similarity">
    <text evidence="6">Belongs to the class I-like SAM-binding methyltransferase superfamily. Cation-dependent O-methyltransferase family.</text>
</comment>
<dbReference type="Gene3D" id="3.40.50.720">
    <property type="entry name" value="NAD(P)-binding Rossmann-like Domain"/>
    <property type="match status" value="1"/>
</dbReference>
<dbReference type="Pfam" id="PF02894">
    <property type="entry name" value="GFO_IDH_MocA_C"/>
    <property type="match status" value="1"/>
</dbReference>
<dbReference type="InterPro" id="IPR051317">
    <property type="entry name" value="Gfo/Idh/MocA_oxidoreduct"/>
</dbReference>
<evidence type="ECO:0000256" key="1">
    <source>
        <dbReference type="ARBA" id="ARBA00010928"/>
    </source>
</evidence>